<name>A0ABN1GIF1_9BACI</name>
<evidence type="ECO:0000256" key="3">
    <source>
        <dbReference type="ARBA" id="ARBA00022630"/>
    </source>
</evidence>
<proteinExistence type="inferred from homology"/>
<dbReference type="EC" id="2.7.1.26" evidence="14"/>
<dbReference type="Gene3D" id="2.40.30.30">
    <property type="entry name" value="Riboflavin kinase-like"/>
    <property type="match status" value="1"/>
</dbReference>
<keyword evidence="3 14" id="KW-0285">Flavoprotein</keyword>
<evidence type="ECO:0000256" key="8">
    <source>
        <dbReference type="ARBA" id="ARBA00022777"/>
    </source>
</evidence>
<comment type="catalytic activity">
    <reaction evidence="13 14">
        <text>FMN + ATP + H(+) = FAD + diphosphate</text>
        <dbReference type="Rhea" id="RHEA:17237"/>
        <dbReference type="ChEBI" id="CHEBI:15378"/>
        <dbReference type="ChEBI" id="CHEBI:30616"/>
        <dbReference type="ChEBI" id="CHEBI:33019"/>
        <dbReference type="ChEBI" id="CHEBI:57692"/>
        <dbReference type="ChEBI" id="CHEBI:58210"/>
        <dbReference type="EC" id="2.7.7.2"/>
    </reaction>
</comment>
<dbReference type="InterPro" id="IPR015865">
    <property type="entry name" value="Riboflavin_kinase_bac/euk"/>
</dbReference>
<dbReference type="Pfam" id="PF01687">
    <property type="entry name" value="Flavokinase"/>
    <property type="match status" value="1"/>
</dbReference>
<comment type="catalytic activity">
    <reaction evidence="12 14">
        <text>riboflavin + ATP = FMN + ADP + H(+)</text>
        <dbReference type="Rhea" id="RHEA:14357"/>
        <dbReference type="ChEBI" id="CHEBI:15378"/>
        <dbReference type="ChEBI" id="CHEBI:30616"/>
        <dbReference type="ChEBI" id="CHEBI:57986"/>
        <dbReference type="ChEBI" id="CHEBI:58210"/>
        <dbReference type="ChEBI" id="CHEBI:456216"/>
        <dbReference type="EC" id="2.7.1.26"/>
    </reaction>
</comment>
<dbReference type="Proteomes" id="UP001500866">
    <property type="component" value="Unassembled WGS sequence"/>
</dbReference>
<reference evidence="16 17" key="1">
    <citation type="journal article" date="2019" name="Int. J. Syst. Evol. Microbiol.">
        <title>The Global Catalogue of Microorganisms (GCM) 10K type strain sequencing project: providing services to taxonomists for standard genome sequencing and annotation.</title>
        <authorList>
            <consortium name="The Broad Institute Genomics Platform"/>
            <consortium name="The Broad Institute Genome Sequencing Center for Infectious Disease"/>
            <person name="Wu L."/>
            <person name="Ma J."/>
        </authorList>
    </citation>
    <scope>NUCLEOTIDE SEQUENCE [LARGE SCALE GENOMIC DNA]</scope>
    <source>
        <strain evidence="16 17">JCM 15395</strain>
    </source>
</reference>
<sequence length="313" mass="35746">MRTIELSYPHTLELEDLPETVAAIGFFDGIHKGHQKVIQTAVDKAKKNDWESAVITFHPHPSVVLKKDATHVKYITPIKEKQEILQKMDVDRLYIITFNKELASLEPQQFIDHFIIGLKIKHLVAGFDFSYGYKGKGNMEIIGGHARGEFDYTTISKVEMDDQKVSSTRIRELLRTGRIATANDLLGRPLAIQGIVIDGEKRGRSIGYPTANIQIDPDALLPKTGVYAVKVQYKNELYEGMASLGYNPTFDGQLEEPSAEVNIFDYNNDLYGEELIVEWHKFIRDEVKFDSVDELIEQIKDDERAIRHYFSKK</sequence>
<keyword evidence="5 14" id="KW-0808">Transferase</keyword>
<gene>
    <name evidence="16" type="primary">ribF</name>
    <name evidence="16" type="ORF">GCM10009001_31760</name>
</gene>
<keyword evidence="10 14" id="KW-0067">ATP-binding</keyword>
<comment type="pathway">
    <text evidence="1 14">Cofactor biosynthesis; FAD biosynthesis; FAD from FMN: step 1/1.</text>
</comment>
<keyword evidence="11" id="KW-0511">Multifunctional enzyme</keyword>
<dbReference type="InterPro" id="IPR014729">
    <property type="entry name" value="Rossmann-like_a/b/a_fold"/>
</dbReference>
<accession>A0ABN1GIF1</accession>
<evidence type="ECO:0000256" key="10">
    <source>
        <dbReference type="ARBA" id="ARBA00022840"/>
    </source>
</evidence>
<dbReference type="SUPFAM" id="SSF82114">
    <property type="entry name" value="Riboflavin kinase-like"/>
    <property type="match status" value="1"/>
</dbReference>
<evidence type="ECO:0000256" key="7">
    <source>
        <dbReference type="ARBA" id="ARBA00022741"/>
    </source>
</evidence>
<dbReference type="RefSeq" id="WP_343815309.1">
    <property type="nucleotide sequence ID" value="NZ_BAAADS010000025.1"/>
</dbReference>
<keyword evidence="7 14" id="KW-0547">Nucleotide-binding</keyword>
<comment type="caution">
    <text evidence="16">The sequence shown here is derived from an EMBL/GenBank/DDBJ whole genome shotgun (WGS) entry which is preliminary data.</text>
</comment>
<dbReference type="InterPro" id="IPR015864">
    <property type="entry name" value="FAD_synthase"/>
</dbReference>
<organism evidence="16 17">
    <name type="scientific">Virgibacillus siamensis</name>
    <dbReference type="NCBI Taxonomy" id="480071"/>
    <lineage>
        <taxon>Bacteria</taxon>
        <taxon>Bacillati</taxon>
        <taxon>Bacillota</taxon>
        <taxon>Bacilli</taxon>
        <taxon>Bacillales</taxon>
        <taxon>Bacillaceae</taxon>
        <taxon>Virgibacillus</taxon>
    </lineage>
</organism>
<protein>
    <recommendedName>
        <fullName evidence="14">Riboflavin biosynthesis protein</fullName>
    </recommendedName>
    <domain>
        <recommendedName>
            <fullName evidence="14">Riboflavin kinase</fullName>
            <ecNumber evidence="14">2.7.1.26</ecNumber>
        </recommendedName>
        <alternativeName>
            <fullName evidence="14">Flavokinase</fullName>
        </alternativeName>
    </domain>
    <domain>
        <recommendedName>
            <fullName evidence="14">FMN adenylyltransferase</fullName>
            <ecNumber evidence="14">2.7.7.2</ecNumber>
        </recommendedName>
        <alternativeName>
            <fullName evidence="14">FAD pyrophosphorylase</fullName>
        </alternativeName>
        <alternativeName>
            <fullName evidence="14">FAD synthase</fullName>
        </alternativeName>
    </domain>
</protein>
<dbReference type="NCBIfam" id="TIGR00083">
    <property type="entry name" value="ribF"/>
    <property type="match status" value="1"/>
</dbReference>
<dbReference type="InterPro" id="IPR023468">
    <property type="entry name" value="Riboflavin_kinase"/>
</dbReference>
<dbReference type="CDD" id="cd02064">
    <property type="entry name" value="FAD_synthetase_N"/>
    <property type="match status" value="1"/>
</dbReference>
<evidence type="ECO:0000256" key="12">
    <source>
        <dbReference type="ARBA" id="ARBA00047880"/>
    </source>
</evidence>
<dbReference type="PIRSF" id="PIRSF004491">
    <property type="entry name" value="FAD_Synth"/>
    <property type="match status" value="1"/>
</dbReference>
<feature type="domain" description="Riboflavin kinase" evidence="15">
    <location>
        <begin position="185"/>
        <end position="311"/>
    </location>
</feature>
<dbReference type="SMART" id="SM00904">
    <property type="entry name" value="Flavokinase"/>
    <property type="match status" value="1"/>
</dbReference>
<dbReference type="EMBL" id="BAAADS010000025">
    <property type="protein sequence ID" value="GAA0612181.1"/>
    <property type="molecule type" value="Genomic_DNA"/>
</dbReference>
<dbReference type="EC" id="2.7.7.2" evidence="14"/>
<evidence type="ECO:0000256" key="5">
    <source>
        <dbReference type="ARBA" id="ARBA00022679"/>
    </source>
</evidence>
<keyword evidence="4 14" id="KW-0288">FMN</keyword>
<evidence type="ECO:0000256" key="11">
    <source>
        <dbReference type="ARBA" id="ARBA00023268"/>
    </source>
</evidence>
<evidence type="ECO:0000313" key="16">
    <source>
        <dbReference type="EMBL" id="GAA0612181.1"/>
    </source>
</evidence>
<dbReference type="Pfam" id="PF06574">
    <property type="entry name" value="FAD_syn"/>
    <property type="match status" value="1"/>
</dbReference>
<evidence type="ECO:0000256" key="1">
    <source>
        <dbReference type="ARBA" id="ARBA00004726"/>
    </source>
</evidence>
<evidence type="ECO:0000256" key="2">
    <source>
        <dbReference type="ARBA" id="ARBA00005201"/>
    </source>
</evidence>
<evidence type="ECO:0000313" key="17">
    <source>
        <dbReference type="Proteomes" id="UP001500866"/>
    </source>
</evidence>
<keyword evidence="8 14" id="KW-0418">Kinase</keyword>
<dbReference type="PANTHER" id="PTHR22749:SF6">
    <property type="entry name" value="RIBOFLAVIN KINASE"/>
    <property type="match status" value="1"/>
</dbReference>
<dbReference type="SUPFAM" id="SSF52374">
    <property type="entry name" value="Nucleotidylyl transferase"/>
    <property type="match status" value="1"/>
</dbReference>
<evidence type="ECO:0000256" key="6">
    <source>
        <dbReference type="ARBA" id="ARBA00022695"/>
    </source>
</evidence>
<keyword evidence="9 14" id="KW-0274">FAD</keyword>
<comment type="similarity">
    <text evidence="14">Belongs to the ribF family.</text>
</comment>
<keyword evidence="6 14" id="KW-0548">Nucleotidyltransferase</keyword>
<evidence type="ECO:0000256" key="13">
    <source>
        <dbReference type="ARBA" id="ARBA00049494"/>
    </source>
</evidence>
<comment type="pathway">
    <text evidence="2 14">Cofactor biosynthesis; FMN biosynthesis; FMN from riboflavin (ATP route): step 1/1.</text>
</comment>
<dbReference type="PANTHER" id="PTHR22749">
    <property type="entry name" value="RIBOFLAVIN KINASE/FMN ADENYLYLTRANSFERASE"/>
    <property type="match status" value="1"/>
</dbReference>
<dbReference type="InterPro" id="IPR023465">
    <property type="entry name" value="Riboflavin_kinase_dom_sf"/>
</dbReference>
<evidence type="ECO:0000256" key="9">
    <source>
        <dbReference type="ARBA" id="ARBA00022827"/>
    </source>
</evidence>
<dbReference type="GO" id="GO:0016301">
    <property type="term" value="F:kinase activity"/>
    <property type="evidence" value="ECO:0007669"/>
    <property type="project" value="UniProtKB-KW"/>
</dbReference>
<keyword evidence="17" id="KW-1185">Reference proteome</keyword>
<dbReference type="NCBIfam" id="NF004160">
    <property type="entry name" value="PRK05627.1-3"/>
    <property type="match status" value="1"/>
</dbReference>
<dbReference type="NCBIfam" id="NF004162">
    <property type="entry name" value="PRK05627.1-5"/>
    <property type="match status" value="1"/>
</dbReference>
<dbReference type="Gene3D" id="3.40.50.620">
    <property type="entry name" value="HUPs"/>
    <property type="match status" value="1"/>
</dbReference>
<evidence type="ECO:0000256" key="14">
    <source>
        <dbReference type="PIRNR" id="PIRNR004491"/>
    </source>
</evidence>
<evidence type="ECO:0000259" key="15">
    <source>
        <dbReference type="SMART" id="SM00904"/>
    </source>
</evidence>
<evidence type="ECO:0000256" key="4">
    <source>
        <dbReference type="ARBA" id="ARBA00022643"/>
    </source>
</evidence>
<dbReference type="InterPro" id="IPR002606">
    <property type="entry name" value="Riboflavin_kinase_bac"/>
</dbReference>